<comment type="function">
    <text evidence="1">Involved in DNA recombination.</text>
</comment>
<dbReference type="EMBL" id="DVMZ01000053">
    <property type="protein sequence ID" value="HIU58824.1"/>
    <property type="molecule type" value="Genomic_DNA"/>
</dbReference>
<evidence type="ECO:0000256" key="1">
    <source>
        <dbReference type="ARBA" id="ARBA00003416"/>
    </source>
</evidence>
<gene>
    <name evidence="5" type="ORF">IAC57_01860</name>
</gene>
<organism evidence="5 6">
    <name type="scientific">Candidatus Scatosoma pullistercoris</name>
    <dbReference type="NCBI Taxonomy" id="2840934"/>
    <lineage>
        <taxon>Bacteria</taxon>
        <taxon>Bacillati</taxon>
        <taxon>Bacillota</taxon>
        <taxon>Clostridia</taxon>
        <taxon>Candidatus Scatosoma</taxon>
    </lineage>
</organism>
<reference evidence="5" key="1">
    <citation type="submission" date="2020-10" db="EMBL/GenBank/DDBJ databases">
        <authorList>
            <person name="Gilroy R."/>
        </authorList>
    </citation>
    <scope>NUCLEOTIDE SEQUENCE</scope>
    <source>
        <strain evidence="5">11687</strain>
    </source>
</reference>
<dbReference type="AlphaFoldDB" id="A0A9D1MEK2"/>
<evidence type="ECO:0000256" key="2">
    <source>
        <dbReference type="ARBA" id="ARBA00009840"/>
    </source>
</evidence>
<sequence>MTEKMLLGVCIALLILCVFLLLLLLKRRGTGVSDKNGGDTDALKEKIDKLGGIADYTNKSITSLGSMTEYRLNNIQKTISDQLRYVTENNQRSLDEIRRTVDTRLSETLETKLTESYSIIQQRLEAVYRGIGEVRSLAAGVADIKKVFSNVKLRGTWGEAQLGALLSQMLAPNQYAASVKLNPLSDGMVDFAVLLPDKDGSTVCLPIDSKFPTEEYQRLVEAGNACDREAEERALKNLGRAVKLQADSIAAKYILPPRTTDFAVMYLPIESLYAEILKIPGLSEYLSLRRILVCGPTNLAALLSTLQTGFKVSAIEQRSQELWQLLAAFKYEFGKFTEVLDKTQKKLQEAQDTIETAAGRTRIIAKKLRSVDLGLPGSEPPESP</sequence>
<dbReference type="Pfam" id="PF02646">
    <property type="entry name" value="RmuC"/>
    <property type="match status" value="1"/>
</dbReference>
<dbReference type="InterPro" id="IPR003798">
    <property type="entry name" value="DNA_recombination_RmuC"/>
</dbReference>
<reference evidence="5" key="2">
    <citation type="journal article" date="2021" name="PeerJ">
        <title>Extensive microbial diversity within the chicken gut microbiome revealed by metagenomics and culture.</title>
        <authorList>
            <person name="Gilroy R."/>
            <person name="Ravi A."/>
            <person name="Getino M."/>
            <person name="Pursley I."/>
            <person name="Horton D.L."/>
            <person name="Alikhan N.F."/>
            <person name="Baker D."/>
            <person name="Gharbi K."/>
            <person name="Hall N."/>
            <person name="Watson M."/>
            <person name="Adriaenssens E.M."/>
            <person name="Foster-Nyarko E."/>
            <person name="Jarju S."/>
            <person name="Secka A."/>
            <person name="Antonio M."/>
            <person name="Oren A."/>
            <person name="Chaudhuri R.R."/>
            <person name="La Ragione R."/>
            <person name="Hildebrand F."/>
            <person name="Pallen M.J."/>
        </authorList>
    </citation>
    <scope>NUCLEOTIDE SEQUENCE</scope>
    <source>
        <strain evidence="5">11687</strain>
    </source>
</reference>
<evidence type="ECO:0000256" key="4">
    <source>
        <dbReference type="ARBA" id="ARBA00023172"/>
    </source>
</evidence>
<dbReference type="Proteomes" id="UP000824081">
    <property type="component" value="Unassembled WGS sequence"/>
</dbReference>
<evidence type="ECO:0000256" key="3">
    <source>
        <dbReference type="ARBA" id="ARBA00023054"/>
    </source>
</evidence>
<dbReference type="PANTHER" id="PTHR30563">
    <property type="entry name" value="DNA RECOMBINATION PROTEIN RMUC"/>
    <property type="match status" value="1"/>
</dbReference>
<protein>
    <submittedName>
        <fullName evidence="5">DNA recombination protein RmuC</fullName>
    </submittedName>
</protein>
<evidence type="ECO:0000313" key="6">
    <source>
        <dbReference type="Proteomes" id="UP000824081"/>
    </source>
</evidence>
<name>A0A9D1MEK2_9FIRM</name>
<accession>A0A9D1MEK2</accession>
<keyword evidence="4" id="KW-0233">DNA recombination</keyword>
<comment type="similarity">
    <text evidence="2">Belongs to the RmuC family.</text>
</comment>
<dbReference type="PANTHER" id="PTHR30563:SF0">
    <property type="entry name" value="DNA RECOMBINATION PROTEIN RMUC"/>
    <property type="match status" value="1"/>
</dbReference>
<dbReference type="GO" id="GO:0006310">
    <property type="term" value="P:DNA recombination"/>
    <property type="evidence" value="ECO:0007669"/>
    <property type="project" value="UniProtKB-KW"/>
</dbReference>
<comment type="caution">
    <text evidence="5">The sequence shown here is derived from an EMBL/GenBank/DDBJ whole genome shotgun (WGS) entry which is preliminary data.</text>
</comment>
<proteinExistence type="inferred from homology"/>
<evidence type="ECO:0000313" key="5">
    <source>
        <dbReference type="EMBL" id="HIU58824.1"/>
    </source>
</evidence>
<keyword evidence="3" id="KW-0175">Coiled coil</keyword>